<comment type="caution">
    <text evidence="6">The sequence shown here is derived from an EMBL/GenBank/DDBJ whole genome shotgun (WGS) entry which is preliminary data.</text>
</comment>
<dbReference type="SUPFAM" id="SSF50978">
    <property type="entry name" value="WD40 repeat-like"/>
    <property type="match status" value="1"/>
</dbReference>
<evidence type="ECO:0000256" key="1">
    <source>
        <dbReference type="ARBA" id="ARBA00022574"/>
    </source>
</evidence>
<dbReference type="InterPro" id="IPR019775">
    <property type="entry name" value="WD40_repeat_CS"/>
</dbReference>
<reference evidence="6" key="1">
    <citation type="submission" date="2013-08" db="EMBL/GenBank/DDBJ databases">
        <title>Gene expansion shapes genome architecture in the human pathogen Lichtheimia corymbifera: an evolutionary genomics analysis in the ancient terrestrial Mucorales (Mucoromycotina).</title>
        <authorList>
            <person name="Schwartze V.U."/>
            <person name="Winter S."/>
            <person name="Shelest E."/>
            <person name="Marcet-Houben M."/>
            <person name="Horn F."/>
            <person name="Wehner S."/>
            <person name="Hoffmann K."/>
            <person name="Riege K."/>
            <person name="Sammeth M."/>
            <person name="Nowrousian M."/>
            <person name="Valiante V."/>
            <person name="Linde J."/>
            <person name="Jacobsen I.D."/>
            <person name="Marz M."/>
            <person name="Brakhage A.A."/>
            <person name="Gabaldon T."/>
            <person name="Bocker S."/>
            <person name="Voigt K."/>
        </authorList>
    </citation>
    <scope>NUCLEOTIDE SEQUENCE [LARGE SCALE GENOMIC DNA]</scope>
    <source>
        <strain evidence="6">FSU 9682</strain>
    </source>
</reference>
<dbReference type="InterPro" id="IPR020472">
    <property type="entry name" value="WD40_PAC1"/>
</dbReference>
<accession>A0A068S5F3</accession>
<feature type="domain" description="F-box" evidence="5">
    <location>
        <begin position="176"/>
        <end position="223"/>
    </location>
</feature>
<feature type="repeat" description="WD" evidence="3">
    <location>
        <begin position="406"/>
        <end position="445"/>
    </location>
</feature>
<dbReference type="VEuPathDB" id="FungiDB:LCOR_08434.1"/>
<dbReference type="EMBL" id="CBTN010000046">
    <property type="protein sequence ID" value="CDH57504.1"/>
    <property type="molecule type" value="Genomic_DNA"/>
</dbReference>
<dbReference type="SMART" id="SM00256">
    <property type="entry name" value="FBOX"/>
    <property type="match status" value="1"/>
</dbReference>
<proteinExistence type="predicted"/>
<evidence type="ECO:0000256" key="2">
    <source>
        <dbReference type="ARBA" id="ARBA00022737"/>
    </source>
</evidence>
<dbReference type="PROSITE" id="PS00678">
    <property type="entry name" value="WD_REPEATS_1"/>
    <property type="match status" value="5"/>
</dbReference>
<dbReference type="CDD" id="cd00200">
    <property type="entry name" value="WD40"/>
    <property type="match status" value="1"/>
</dbReference>
<dbReference type="PROSITE" id="PS50294">
    <property type="entry name" value="WD_REPEATS_REGION"/>
    <property type="match status" value="6"/>
</dbReference>
<evidence type="ECO:0000259" key="5">
    <source>
        <dbReference type="PROSITE" id="PS50181"/>
    </source>
</evidence>
<evidence type="ECO:0000256" key="3">
    <source>
        <dbReference type="PROSITE-ProRule" id="PRU00221"/>
    </source>
</evidence>
<dbReference type="Gene3D" id="2.130.10.10">
    <property type="entry name" value="YVTN repeat-like/Quinoprotein amine dehydrogenase"/>
    <property type="match status" value="1"/>
</dbReference>
<dbReference type="SMART" id="SM00320">
    <property type="entry name" value="WD40"/>
    <property type="match status" value="7"/>
</dbReference>
<dbReference type="SUPFAM" id="SSF81383">
    <property type="entry name" value="F-box domain"/>
    <property type="match status" value="1"/>
</dbReference>
<dbReference type="PROSITE" id="PS50181">
    <property type="entry name" value="FBOX"/>
    <property type="match status" value="1"/>
</dbReference>
<keyword evidence="7" id="KW-1185">Reference proteome</keyword>
<dbReference type="Pfam" id="PF12937">
    <property type="entry name" value="F-box-like"/>
    <property type="match status" value="1"/>
</dbReference>
<dbReference type="InterPro" id="IPR015943">
    <property type="entry name" value="WD40/YVTN_repeat-like_dom_sf"/>
</dbReference>
<dbReference type="Proteomes" id="UP000027586">
    <property type="component" value="Unassembled WGS sequence"/>
</dbReference>
<name>A0A068S5F3_9FUNG</name>
<dbReference type="PANTHER" id="PTHR44156">
    <property type="entry name" value="SUPERNUMERARY LIMBS, ISOFORM B-RELATED"/>
    <property type="match status" value="1"/>
</dbReference>
<feature type="repeat" description="WD" evidence="3">
    <location>
        <begin position="318"/>
        <end position="364"/>
    </location>
</feature>
<dbReference type="STRING" id="1263082.A0A068S5F3"/>
<evidence type="ECO:0000313" key="6">
    <source>
        <dbReference type="EMBL" id="CDH57504.1"/>
    </source>
</evidence>
<dbReference type="InterPro" id="IPR001810">
    <property type="entry name" value="F-box_dom"/>
</dbReference>
<sequence length="629" mass="71013">MSLPGSTTTQWLDHQQRSFVFTSPFSLPHSLSSLLTQLIPLPNITPNTPIPVKPRPSPMDICRPDNLSPPATPPTFIAGVRTADDQPSSKAESSRHQGLLHPTANPSDLEDEEDSHRAYLSSIFNDEQLECIRHIKTSFQQLSPQQKQFLLYEIINCCDSSQLTYLNSLIAPRLKIDFLKELPIEISLHVLSFIDDPKTLARASCVSTFWNSLLKDEATWKSLCMKHQYRRRNSSICGGELLNPPTQRLNFSYREYFKRKYNIAAAWEHGGHVKVIDDGFGDVLATSLQFDEKYIVVGCENFRIEVFDTQTARKVRTLTGHEGGVWALQFKGGSKHDPNRVLVSGGCDRDVRVWDLETGQLRHILRGHTSTVRCLKMKDKRITVTGSRDATMRVWDIERGVQLHLLQGHQNSVRCLDISGDMVASGSYDTTARLWDLRTGRCLHVLVGHYSQIYAIAFDGQKVVTGSLDSNIRVWSPETGQCLATLNGHTSLVGQLQLNGNMLISGGSDGCLRVWDLKHYECVQRISAHDNSVTCLQFDDRRMVSAGNDGRVKLWDIRQGRFVRNISHPAKTVWKVQFSDTKAVVLMQRALANNPARNKTVMEVHDFNVHDNDQEQVFEDASFSMDEDN</sequence>
<dbReference type="PROSITE" id="PS50082">
    <property type="entry name" value="WD_REPEATS_2"/>
    <property type="match status" value="6"/>
</dbReference>
<dbReference type="Gene3D" id="1.20.1280.50">
    <property type="match status" value="1"/>
</dbReference>
<gene>
    <name evidence="6" type="ORF">LCOR_08434.1</name>
</gene>
<dbReference type="OrthoDB" id="190105at2759"/>
<dbReference type="InterPro" id="IPR001680">
    <property type="entry name" value="WD40_rpt"/>
</dbReference>
<keyword evidence="2" id="KW-0677">Repeat</keyword>
<organism evidence="6 7">
    <name type="scientific">Lichtheimia corymbifera JMRC:FSU:9682</name>
    <dbReference type="NCBI Taxonomy" id="1263082"/>
    <lineage>
        <taxon>Eukaryota</taxon>
        <taxon>Fungi</taxon>
        <taxon>Fungi incertae sedis</taxon>
        <taxon>Mucoromycota</taxon>
        <taxon>Mucoromycotina</taxon>
        <taxon>Mucoromycetes</taxon>
        <taxon>Mucorales</taxon>
        <taxon>Lichtheimiaceae</taxon>
        <taxon>Lichtheimia</taxon>
    </lineage>
</organism>
<evidence type="ECO:0000313" key="7">
    <source>
        <dbReference type="Proteomes" id="UP000027586"/>
    </source>
</evidence>
<evidence type="ECO:0000256" key="4">
    <source>
        <dbReference type="SAM" id="MobiDB-lite"/>
    </source>
</evidence>
<protein>
    <submittedName>
        <fullName evidence="6">F-box and wd repeat-containing protein</fullName>
    </submittedName>
</protein>
<feature type="region of interest" description="Disordered" evidence="4">
    <location>
        <begin position="49"/>
        <end position="112"/>
    </location>
</feature>
<dbReference type="Pfam" id="PF00400">
    <property type="entry name" value="WD40"/>
    <property type="match status" value="6"/>
</dbReference>
<dbReference type="PRINTS" id="PR00320">
    <property type="entry name" value="GPROTEINBRPT"/>
</dbReference>
<feature type="repeat" description="WD" evidence="3">
    <location>
        <begin position="526"/>
        <end position="565"/>
    </location>
</feature>
<feature type="repeat" description="WD" evidence="3">
    <location>
        <begin position="365"/>
        <end position="405"/>
    </location>
</feature>
<dbReference type="InterPro" id="IPR053299">
    <property type="entry name" value="ASTRA_WD_repeat"/>
</dbReference>
<dbReference type="InterPro" id="IPR036047">
    <property type="entry name" value="F-box-like_dom_sf"/>
</dbReference>
<feature type="repeat" description="WD" evidence="3">
    <location>
        <begin position="486"/>
        <end position="525"/>
    </location>
</feature>
<dbReference type="AlphaFoldDB" id="A0A068S5F3"/>
<dbReference type="InterPro" id="IPR036322">
    <property type="entry name" value="WD40_repeat_dom_sf"/>
</dbReference>
<feature type="repeat" description="WD" evidence="3">
    <location>
        <begin position="446"/>
        <end position="485"/>
    </location>
</feature>
<keyword evidence="1 3" id="KW-0853">WD repeat</keyword>